<keyword evidence="1" id="KW-0808">Transferase</keyword>
<keyword evidence="2" id="KW-0802">TPR repeat</keyword>
<dbReference type="GO" id="GO:0008476">
    <property type="term" value="F:protein-tyrosine sulfotransferase activity"/>
    <property type="evidence" value="ECO:0007669"/>
    <property type="project" value="InterPro"/>
</dbReference>
<feature type="region of interest" description="Disordered" evidence="3">
    <location>
        <begin position="1"/>
        <end position="29"/>
    </location>
</feature>
<evidence type="ECO:0000313" key="4">
    <source>
        <dbReference type="EMBL" id="MEJ8566573.1"/>
    </source>
</evidence>
<dbReference type="Gene3D" id="1.25.40.10">
    <property type="entry name" value="Tetratricopeptide repeat domain"/>
    <property type="match status" value="1"/>
</dbReference>
<name>A0AAW9R9X6_9GAMM</name>
<dbReference type="PROSITE" id="PS50005">
    <property type="entry name" value="TPR"/>
    <property type="match status" value="1"/>
</dbReference>
<protein>
    <submittedName>
        <fullName evidence="4">Sulfotransferase</fullName>
    </submittedName>
</protein>
<evidence type="ECO:0000256" key="2">
    <source>
        <dbReference type="PROSITE-ProRule" id="PRU00339"/>
    </source>
</evidence>
<dbReference type="InterPro" id="IPR026634">
    <property type="entry name" value="TPST-like"/>
</dbReference>
<dbReference type="EMBL" id="JAZHOG010000002">
    <property type="protein sequence ID" value="MEJ8566573.1"/>
    <property type="molecule type" value="Genomic_DNA"/>
</dbReference>
<feature type="region of interest" description="Disordered" evidence="3">
    <location>
        <begin position="318"/>
        <end position="337"/>
    </location>
</feature>
<accession>A0AAW9R9X6</accession>
<dbReference type="RefSeq" id="WP_354693897.1">
    <property type="nucleotide sequence ID" value="NZ_JAZHOG010000002.1"/>
</dbReference>
<evidence type="ECO:0000256" key="3">
    <source>
        <dbReference type="SAM" id="MobiDB-lite"/>
    </source>
</evidence>
<organism evidence="4 5">
    <name type="scientific">Elongatibacter sediminis</name>
    <dbReference type="NCBI Taxonomy" id="3119006"/>
    <lineage>
        <taxon>Bacteria</taxon>
        <taxon>Pseudomonadati</taxon>
        <taxon>Pseudomonadota</taxon>
        <taxon>Gammaproteobacteria</taxon>
        <taxon>Chromatiales</taxon>
        <taxon>Wenzhouxiangellaceae</taxon>
        <taxon>Elongatibacter</taxon>
    </lineage>
</organism>
<evidence type="ECO:0000313" key="5">
    <source>
        <dbReference type="Proteomes" id="UP001359886"/>
    </source>
</evidence>
<dbReference type="PANTHER" id="PTHR12788:SF10">
    <property type="entry name" value="PROTEIN-TYROSINE SULFOTRANSFERASE"/>
    <property type="match status" value="1"/>
</dbReference>
<dbReference type="SMART" id="SM00028">
    <property type="entry name" value="TPR"/>
    <property type="match status" value="4"/>
</dbReference>
<dbReference type="InterPro" id="IPR027417">
    <property type="entry name" value="P-loop_NTPase"/>
</dbReference>
<dbReference type="PANTHER" id="PTHR12788">
    <property type="entry name" value="PROTEIN-TYROSINE SULFOTRANSFERASE 2"/>
    <property type="match status" value="1"/>
</dbReference>
<dbReference type="AlphaFoldDB" id="A0AAW9R9X6"/>
<dbReference type="SUPFAM" id="SSF48452">
    <property type="entry name" value="TPR-like"/>
    <property type="match status" value="1"/>
</dbReference>
<feature type="repeat" description="TPR" evidence="2">
    <location>
        <begin position="132"/>
        <end position="165"/>
    </location>
</feature>
<dbReference type="Proteomes" id="UP001359886">
    <property type="component" value="Unassembled WGS sequence"/>
</dbReference>
<reference evidence="4 5" key="1">
    <citation type="submission" date="2024-02" db="EMBL/GenBank/DDBJ databases">
        <title>A novel Wenzhouxiangellaceae bacterium, isolated from coastal sediments.</title>
        <authorList>
            <person name="Du Z.-J."/>
            <person name="Ye Y.-Q."/>
            <person name="Zhang X.-Y."/>
        </authorList>
    </citation>
    <scope>NUCLEOTIDE SEQUENCE [LARGE SCALE GENOMIC DNA]</scope>
    <source>
        <strain evidence="4 5">CH-27</strain>
    </source>
</reference>
<keyword evidence="5" id="KW-1185">Reference proteome</keyword>
<dbReference type="InterPro" id="IPR011990">
    <property type="entry name" value="TPR-like_helical_dom_sf"/>
</dbReference>
<gene>
    <name evidence="4" type="ORF">V3330_02940</name>
</gene>
<comment type="caution">
    <text evidence="4">The sequence shown here is derived from an EMBL/GenBank/DDBJ whole genome shotgun (WGS) entry which is preliminary data.</text>
</comment>
<proteinExistence type="predicted"/>
<dbReference type="InterPro" id="IPR019734">
    <property type="entry name" value="TPR_rpt"/>
</dbReference>
<dbReference type="Gene3D" id="3.40.50.300">
    <property type="entry name" value="P-loop containing nucleotide triphosphate hydrolases"/>
    <property type="match status" value="1"/>
</dbReference>
<evidence type="ECO:0000256" key="1">
    <source>
        <dbReference type="ARBA" id="ARBA00022679"/>
    </source>
</evidence>
<dbReference type="Pfam" id="PF13469">
    <property type="entry name" value="Sulfotransfer_3"/>
    <property type="match status" value="1"/>
</dbReference>
<dbReference type="Pfam" id="PF14559">
    <property type="entry name" value="TPR_19"/>
    <property type="match status" value="1"/>
</dbReference>
<sequence>MTPASDPTHPAGPSAATPDPGSTGAAKDSAEEALRRSLAAQNLGDFAAMLAAAEHAWKLDPDHPDTALRLAECRLFCSDVAGAIRLLGEREKAAGHDVAQLLRIAERYTQCARHTDALRCARRAADQAPGNPQSLYNLAAACIAAGEIHEAETLLTEVIRLNPRDYDAWYNRSTLRRRSTADNHIDELRYVLAHLDPDEAGLVPVCYALARELEDLERHDEAFDYLQRGAQARRRRLSYQVEDDLETLRQITNTFDAARMAQAPALESPGCPVFVIGLPRSGTTLVDRIIGTHSQATSLGEINMLAYGVMHAVSETTGGAQNTAEPGAPGSDPARSKPGFVAASSGIDMARLGARYRQALQGFGENTPRLVDKTPLNGLYLGLIRLALPEARIIHVRRHPVDSCLAMYKTLFRMGYPFSYRLQDVGRYVIGWHRLMDHWREVAGDGLLDVDYENLVGDPEAETRRVLDFLGLPFEAGCLRFHESTAPAATASAAQVREPIHSRSVGLWRRYARQLGPLAARLKEHGLEFD</sequence>
<dbReference type="SUPFAM" id="SSF52540">
    <property type="entry name" value="P-loop containing nucleoside triphosphate hydrolases"/>
    <property type="match status" value="1"/>
</dbReference>